<dbReference type="InterPro" id="IPR053712">
    <property type="entry name" value="Bac_CellDiv_Activator"/>
</dbReference>
<sequence length="172" mass="20080">MANDKKSIELTIMGTPLPVKVDGNEDYIRGLADFVNQELQEIQNSNPHINRIQLMLIGCMNISEKYFQAQRDIAEMKDRLSQAKKEQSAINEHLANEKEQSNQLEQEKKEILKDLQACQRQLEEKNELLNQYREHLKQAKEESESNRKSILNLQNKLFESQIELSKSKDHQS</sequence>
<dbReference type="AlphaFoldDB" id="E6MEZ6"/>
<keyword evidence="2" id="KW-0131">Cell cycle</keyword>
<feature type="compositionally biased region" description="Basic and acidic residues" evidence="1">
    <location>
        <begin position="94"/>
        <end position="105"/>
    </location>
</feature>
<proteinExistence type="predicted"/>
<dbReference type="STRING" id="887929.HMP0721_0579"/>
<comment type="caution">
    <text evidence="2">The sequence shown here is derived from an EMBL/GenBank/DDBJ whole genome shotgun (WGS) entry which is preliminary data.</text>
</comment>
<dbReference type="RefSeq" id="WP_006598000.1">
    <property type="nucleotide sequence ID" value="NZ_GL622359.1"/>
</dbReference>
<dbReference type="OrthoDB" id="1778089at2"/>
<dbReference type="GO" id="GO:0051301">
    <property type="term" value="P:cell division"/>
    <property type="evidence" value="ECO:0007669"/>
    <property type="project" value="UniProtKB-KW"/>
</dbReference>
<keyword evidence="2" id="KW-0132">Cell division</keyword>
<dbReference type="SUPFAM" id="SSF102829">
    <property type="entry name" value="Cell division protein ZapA-like"/>
    <property type="match status" value="1"/>
</dbReference>
<evidence type="ECO:0000313" key="2">
    <source>
        <dbReference type="EMBL" id="EFV02346.1"/>
    </source>
</evidence>
<dbReference type="InterPro" id="IPR036192">
    <property type="entry name" value="Cell_div_ZapA-like_sf"/>
</dbReference>
<dbReference type="eggNOG" id="COG3027">
    <property type="taxonomic scope" value="Bacteria"/>
</dbReference>
<dbReference type="Proteomes" id="UP000004754">
    <property type="component" value="Unassembled WGS sequence"/>
</dbReference>
<protein>
    <submittedName>
        <fullName evidence="2">Cell division protein ZapA</fullName>
    </submittedName>
</protein>
<dbReference type="Gene3D" id="6.10.250.790">
    <property type="match status" value="1"/>
</dbReference>
<keyword evidence="3" id="KW-1185">Reference proteome</keyword>
<dbReference type="HOGENOM" id="CLU_1553933_0_0_9"/>
<dbReference type="EMBL" id="AEQN01000010">
    <property type="protein sequence ID" value="EFV02346.1"/>
    <property type="molecule type" value="Genomic_DNA"/>
</dbReference>
<accession>E6MEZ6</accession>
<evidence type="ECO:0000313" key="3">
    <source>
        <dbReference type="Proteomes" id="UP000004754"/>
    </source>
</evidence>
<gene>
    <name evidence="2" type="ORF">HMP0721_0579</name>
</gene>
<dbReference type="Pfam" id="PF05164">
    <property type="entry name" value="ZapA"/>
    <property type="match status" value="1"/>
</dbReference>
<reference evidence="2 3" key="1">
    <citation type="submission" date="2010-12" db="EMBL/GenBank/DDBJ databases">
        <authorList>
            <person name="Muzny D."/>
            <person name="Qin X."/>
            <person name="Deng J."/>
            <person name="Jiang H."/>
            <person name="Liu Y."/>
            <person name="Qu J."/>
            <person name="Song X.-Z."/>
            <person name="Zhang L."/>
            <person name="Thornton R."/>
            <person name="Coyle M."/>
            <person name="Francisco L."/>
            <person name="Jackson L."/>
            <person name="Javaid M."/>
            <person name="Korchina V."/>
            <person name="Kovar C."/>
            <person name="Mata R."/>
            <person name="Mathew T."/>
            <person name="Ngo R."/>
            <person name="Nguyen L."/>
            <person name="Nguyen N."/>
            <person name="Okwuonu G."/>
            <person name="Ongeri F."/>
            <person name="Pham C."/>
            <person name="Simmons D."/>
            <person name="Wilczek-Boney K."/>
            <person name="Hale W."/>
            <person name="Jakkamsetti A."/>
            <person name="Pham P."/>
            <person name="Ruth R."/>
            <person name="San Lucas F."/>
            <person name="Warren J."/>
            <person name="Zhang J."/>
            <person name="Zhao Z."/>
            <person name="Zhou C."/>
            <person name="Zhu D."/>
            <person name="Lee S."/>
            <person name="Bess C."/>
            <person name="Blankenburg K."/>
            <person name="Forbes L."/>
            <person name="Fu Q."/>
            <person name="Gubbala S."/>
            <person name="Hirani K."/>
            <person name="Jayaseelan J.C."/>
            <person name="Lara F."/>
            <person name="Munidasa M."/>
            <person name="Palculict T."/>
            <person name="Patil S."/>
            <person name="Pu L.-L."/>
            <person name="Saada N."/>
            <person name="Tang L."/>
            <person name="Weissenberger G."/>
            <person name="Zhu Y."/>
            <person name="Hemphill L."/>
            <person name="Shang Y."/>
            <person name="Youmans B."/>
            <person name="Ayvaz T."/>
            <person name="Ross M."/>
            <person name="Santibanez J."/>
            <person name="Aqrawi P."/>
            <person name="Gross S."/>
            <person name="Joshi V."/>
            <person name="Fowler G."/>
            <person name="Nazareth L."/>
            <person name="Reid J."/>
            <person name="Worley K."/>
            <person name="Petrosino J."/>
            <person name="Highlander S."/>
            <person name="Gibbs R."/>
        </authorList>
    </citation>
    <scope>NUCLEOTIDE SEQUENCE [LARGE SCALE GENOMIC DNA]</scope>
    <source>
        <strain evidence="2 3">ATCC 23263</strain>
    </source>
</reference>
<name>E6MEZ6_9FIRM</name>
<organism evidence="2 3">
    <name type="scientific">Pseudoramibacter alactolyticus ATCC 23263</name>
    <dbReference type="NCBI Taxonomy" id="887929"/>
    <lineage>
        <taxon>Bacteria</taxon>
        <taxon>Bacillati</taxon>
        <taxon>Bacillota</taxon>
        <taxon>Clostridia</taxon>
        <taxon>Eubacteriales</taxon>
        <taxon>Eubacteriaceae</taxon>
        <taxon>Pseudoramibacter</taxon>
    </lineage>
</organism>
<dbReference type="InterPro" id="IPR007838">
    <property type="entry name" value="Cell_div_ZapA-like"/>
</dbReference>
<feature type="region of interest" description="Disordered" evidence="1">
    <location>
        <begin position="84"/>
        <end position="105"/>
    </location>
</feature>
<evidence type="ECO:0000256" key="1">
    <source>
        <dbReference type="SAM" id="MobiDB-lite"/>
    </source>
</evidence>